<proteinExistence type="predicted"/>
<comment type="caution">
    <text evidence="1">The sequence shown here is derived from an EMBL/GenBank/DDBJ whole genome shotgun (WGS) entry which is preliminary data.</text>
</comment>
<gene>
    <name evidence="1" type="ORF">HMPREF9141_2510</name>
</gene>
<evidence type="ECO:0000313" key="1">
    <source>
        <dbReference type="EMBL" id="EGC18939.1"/>
    </source>
</evidence>
<organism evidence="1 2">
    <name type="scientific">Prevotella multiformis DSM 16608</name>
    <dbReference type="NCBI Taxonomy" id="888743"/>
    <lineage>
        <taxon>Bacteria</taxon>
        <taxon>Pseudomonadati</taxon>
        <taxon>Bacteroidota</taxon>
        <taxon>Bacteroidia</taxon>
        <taxon>Bacteroidales</taxon>
        <taxon>Prevotellaceae</taxon>
        <taxon>Prevotella</taxon>
    </lineage>
</organism>
<dbReference type="HOGENOM" id="CLU_2410768_0_0_10"/>
<dbReference type="Pfam" id="PF09357">
    <property type="entry name" value="RteC"/>
    <property type="match status" value="1"/>
</dbReference>
<keyword evidence="2" id="KW-1185">Reference proteome</keyword>
<accession>F0FA93</accession>
<dbReference type="AlphaFoldDB" id="F0FA93"/>
<reference evidence="1 2" key="1">
    <citation type="submission" date="2011-01" db="EMBL/GenBank/DDBJ databases">
        <authorList>
            <person name="Muzny D."/>
            <person name="Qin X."/>
            <person name="Deng J."/>
            <person name="Jiang H."/>
            <person name="Liu Y."/>
            <person name="Qu J."/>
            <person name="Song X.-Z."/>
            <person name="Zhang L."/>
            <person name="Thornton R."/>
            <person name="Coyle M."/>
            <person name="Francisco L."/>
            <person name="Jackson L."/>
            <person name="Javaid M."/>
            <person name="Korchina V."/>
            <person name="Kovar C."/>
            <person name="Mata R."/>
            <person name="Mathew T."/>
            <person name="Ngo R."/>
            <person name="Nguyen L."/>
            <person name="Nguyen N."/>
            <person name="Okwuonu G."/>
            <person name="Ongeri F."/>
            <person name="Pham C."/>
            <person name="Simmons D."/>
            <person name="Wilczek-Boney K."/>
            <person name="Hale W."/>
            <person name="Jakkamsetti A."/>
            <person name="Pham P."/>
            <person name="Ruth R."/>
            <person name="San Lucas F."/>
            <person name="Warren J."/>
            <person name="Zhang J."/>
            <person name="Zhao Z."/>
            <person name="Zhou C."/>
            <person name="Zhu D."/>
            <person name="Lee S."/>
            <person name="Bess C."/>
            <person name="Blankenburg K."/>
            <person name="Forbes L."/>
            <person name="Fu Q."/>
            <person name="Gubbala S."/>
            <person name="Hirani K."/>
            <person name="Jayaseelan J.C."/>
            <person name="Lara F."/>
            <person name="Munidasa M."/>
            <person name="Palculict T."/>
            <person name="Patil S."/>
            <person name="Pu L.-L."/>
            <person name="Saada N."/>
            <person name="Tang L."/>
            <person name="Weissenberger G."/>
            <person name="Zhu Y."/>
            <person name="Hemphill L."/>
            <person name="Shang Y."/>
            <person name="Youmans B."/>
            <person name="Ayvaz T."/>
            <person name="Ross M."/>
            <person name="Santibanez J."/>
            <person name="Aqrawi P."/>
            <person name="Gross S."/>
            <person name="Joshi V."/>
            <person name="Fowler G."/>
            <person name="Nazareth L."/>
            <person name="Reid J."/>
            <person name="Worley K."/>
            <person name="Petrosino J."/>
            <person name="Highlander S."/>
            <person name="Gibbs R."/>
        </authorList>
    </citation>
    <scope>NUCLEOTIDE SEQUENCE [LARGE SCALE GENOMIC DNA]</scope>
    <source>
        <strain evidence="1 2">DSM 16608</strain>
    </source>
</reference>
<dbReference type="Proteomes" id="UP000005697">
    <property type="component" value="Unassembled WGS sequence"/>
</dbReference>
<sequence length="92" mass="10065">MRIKGLLPTAKSVLASPAKKFRWTGKVVDLVELLYALDTCDCINNGEIGVEELADAFSDIFGVESRRLSLLQKAFHRQGNEDGIPCCEPPAS</sequence>
<evidence type="ECO:0000313" key="2">
    <source>
        <dbReference type="Proteomes" id="UP000005697"/>
    </source>
</evidence>
<dbReference type="InterPro" id="IPR018534">
    <property type="entry name" value="Tet_reg_excision_RteC"/>
</dbReference>
<dbReference type="STRING" id="888743.HMPREF9141_2510"/>
<dbReference type="EMBL" id="AEWX01000039">
    <property type="protein sequence ID" value="EGC18939.1"/>
    <property type="molecule type" value="Genomic_DNA"/>
</dbReference>
<protein>
    <submittedName>
        <fullName evidence="1">Uncharacterized protein</fullName>
    </submittedName>
</protein>
<name>F0FA93_9BACT</name>